<sequence>MVIVTISKYHIMIKIRNYEDVIRQKEKPVFDSTHIQRFSPATSPSNCTASEFRKCGKIRIKSNKKVNVCWTLDNICKAAQLLKKPPENLLVRHFANYLTGRIKTTVYYDEYRSKLSEYKKIVRKAKRDSWTFL</sequence>
<comment type="caution">
    <text evidence="1">The sequence shown here is derived from an EMBL/GenBank/DDBJ whole genome shotgun (WGS) entry which is preliminary data.</text>
</comment>
<evidence type="ECO:0000313" key="2">
    <source>
        <dbReference type="Proteomes" id="UP000037069"/>
    </source>
</evidence>
<protein>
    <submittedName>
        <fullName evidence="1">Uncharacterized protein</fullName>
    </submittedName>
</protein>
<keyword evidence="2" id="KW-1185">Reference proteome</keyword>
<name>A0A0L0CHC3_LUCCU</name>
<dbReference type="EMBL" id="JRES01000408">
    <property type="protein sequence ID" value="KNC31612.1"/>
    <property type="molecule type" value="Genomic_DNA"/>
</dbReference>
<reference evidence="1 2" key="1">
    <citation type="journal article" date="2015" name="Nat. Commun.">
        <title>Lucilia cuprina genome unlocks parasitic fly biology to underpin future interventions.</title>
        <authorList>
            <person name="Anstead C.A."/>
            <person name="Korhonen P.K."/>
            <person name="Young N.D."/>
            <person name="Hall R.S."/>
            <person name="Jex A.R."/>
            <person name="Murali S.C."/>
            <person name="Hughes D.S."/>
            <person name="Lee S.F."/>
            <person name="Perry T."/>
            <person name="Stroehlein A.J."/>
            <person name="Ansell B.R."/>
            <person name="Breugelmans B."/>
            <person name="Hofmann A."/>
            <person name="Qu J."/>
            <person name="Dugan S."/>
            <person name="Lee S.L."/>
            <person name="Chao H."/>
            <person name="Dinh H."/>
            <person name="Han Y."/>
            <person name="Doddapaneni H.V."/>
            <person name="Worley K.C."/>
            <person name="Muzny D.M."/>
            <person name="Ioannidis P."/>
            <person name="Waterhouse R.M."/>
            <person name="Zdobnov E.M."/>
            <person name="James P.J."/>
            <person name="Bagnall N.H."/>
            <person name="Kotze A.C."/>
            <person name="Gibbs R.A."/>
            <person name="Richards S."/>
            <person name="Batterham P."/>
            <person name="Gasser R.B."/>
        </authorList>
    </citation>
    <scope>NUCLEOTIDE SEQUENCE [LARGE SCALE GENOMIC DNA]</scope>
    <source>
        <strain evidence="1 2">LS</strain>
        <tissue evidence="1">Full body</tissue>
    </source>
</reference>
<organism evidence="1 2">
    <name type="scientific">Lucilia cuprina</name>
    <name type="common">Green bottle fly</name>
    <name type="synonym">Australian sheep blowfly</name>
    <dbReference type="NCBI Taxonomy" id="7375"/>
    <lineage>
        <taxon>Eukaryota</taxon>
        <taxon>Metazoa</taxon>
        <taxon>Ecdysozoa</taxon>
        <taxon>Arthropoda</taxon>
        <taxon>Hexapoda</taxon>
        <taxon>Insecta</taxon>
        <taxon>Pterygota</taxon>
        <taxon>Neoptera</taxon>
        <taxon>Endopterygota</taxon>
        <taxon>Diptera</taxon>
        <taxon>Brachycera</taxon>
        <taxon>Muscomorpha</taxon>
        <taxon>Oestroidea</taxon>
        <taxon>Calliphoridae</taxon>
        <taxon>Luciliinae</taxon>
        <taxon>Lucilia</taxon>
    </lineage>
</organism>
<gene>
    <name evidence="1" type="ORF">FF38_01027</name>
</gene>
<proteinExistence type="predicted"/>
<evidence type="ECO:0000313" key="1">
    <source>
        <dbReference type="EMBL" id="KNC31612.1"/>
    </source>
</evidence>
<accession>A0A0L0CHC3</accession>
<dbReference type="AlphaFoldDB" id="A0A0L0CHC3"/>
<dbReference type="Proteomes" id="UP000037069">
    <property type="component" value="Unassembled WGS sequence"/>
</dbReference>